<dbReference type="PANTHER" id="PTHR43664">
    <property type="entry name" value="MONOAMINE OXIDASE-RELATED"/>
    <property type="match status" value="1"/>
</dbReference>
<evidence type="ECO:0000313" key="2">
    <source>
        <dbReference type="EMBL" id="GGA56389.1"/>
    </source>
</evidence>
<dbReference type="Proteomes" id="UP000636264">
    <property type="component" value="Unassembled WGS sequence"/>
</dbReference>
<accession>A0A916RJU0</accession>
<dbReference type="InterPro" id="IPR052342">
    <property type="entry name" value="MCH/BMMD"/>
</dbReference>
<reference evidence="2" key="1">
    <citation type="journal article" date="2014" name="Int. J. Syst. Evol. Microbiol.">
        <title>Complete genome sequence of Corynebacterium casei LMG S-19264T (=DSM 44701T), isolated from a smear-ripened cheese.</title>
        <authorList>
            <consortium name="US DOE Joint Genome Institute (JGI-PGF)"/>
            <person name="Walter F."/>
            <person name="Albersmeier A."/>
            <person name="Kalinowski J."/>
            <person name="Ruckert C."/>
        </authorList>
    </citation>
    <scope>NUCLEOTIDE SEQUENCE</scope>
    <source>
        <strain evidence="2">CGMCC 1.15320</strain>
    </source>
</reference>
<dbReference type="PANTHER" id="PTHR43664:SF1">
    <property type="entry name" value="BETA-METHYLMALYL-COA DEHYDRATASE"/>
    <property type="match status" value="1"/>
</dbReference>
<comment type="caution">
    <text evidence="2">The sequence shown here is derived from an EMBL/GenBank/DDBJ whole genome shotgun (WGS) entry which is preliminary data.</text>
</comment>
<organism evidence="2 3">
    <name type="scientific">Nitratireductor aestuarii</name>
    <dbReference type="NCBI Taxonomy" id="1735103"/>
    <lineage>
        <taxon>Bacteria</taxon>
        <taxon>Pseudomonadati</taxon>
        <taxon>Pseudomonadota</taxon>
        <taxon>Alphaproteobacteria</taxon>
        <taxon>Hyphomicrobiales</taxon>
        <taxon>Phyllobacteriaceae</taxon>
        <taxon>Nitratireductor</taxon>
    </lineage>
</organism>
<keyword evidence="3" id="KW-1185">Reference proteome</keyword>
<reference evidence="2" key="2">
    <citation type="submission" date="2020-09" db="EMBL/GenBank/DDBJ databases">
        <authorList>
            <person name="Sun Q."/>
            <person name="Zhou Y."/>
        </authorList>
    </citation>
    <scope>NUCLEOTIDE SEQUENCE</scope>
    <source>
        <strain evidence="2">CGMCC 1.15320</strain>
    </source>
</reference>
<dbReference type="AlphaFoldDB" id="A0A916RJU0"/>
<evidence type="ECO:0000313" key="3">
    <source>
        <dbReference type="Proteomes" id="UP000636264"/>
    </source>
</evidence>
<dbReference type="EMBL" id="BMIF01000002">
    <property type="protein sequence ID" value="GGA56389.1"/>
    <property type="molecule type" value="Genomic_DNA"/>
</dbReference>
<sequence length="154" mass="17282">MNPIPFPFTYDTIKVGQVSRTYGRTITDTDITFYMMLTGGWHPFHCDRDFMQKAGLGAVRAQGSFGIAVSLGSHLEASVLEGADEFVRAMGVEKWEYLKPLVSGDTFHLEVEVYAIELQENGRDYVVSRLVRMINQDGVLLQQGIAKSMWKRGA</sequence>
<proteinExistence type="predicted"/>
<dbReference type="Gene3D" id="3.10.129.10">
    <property type="entry name" value="Hotdog Thioesterase"/>
    <property type="match status" value="1"/>
</dbReference>
<dbReference type="RefSeq" id="WP_188719609.1">
    <property type="nucleotide sequence ID" value="NZ_BMIF01000002.1"/>
</dbReference>
<protein>
    <recommendedName>
        <fullName evidence="1">MaoC-like domain-containing protein</fullName>
    </recommendedName>
</protein>
<name>A0A916RJU0_9HYPH</name>
<evidence type="ECO:0000259" key="1">
    <source>
        <dbReference type="Pfam" id="PF01575"/>
    </source>
</evidence>
<gene>
    <name evidence="2" type="ORF">GCM10011385_07360</name>
</gene>
<dbReference type="InterPro" id="IPR002539">
    <property type="entry name" value="MaoC-like_dom"/>
</dbReference>
<feature type="domain" description="MaoC-like" evidence="1">
    <location>
        <begin position="16"/>
        <end position="123"/>
    </location>
</feature>
<dbReference type="Pfam" id="PF01575">
    <property type="entry name" value="MaoC_dehydratas"/>
    <property type="match status" value="1"/>
</dbReference>
<dbReference type="InterPro" id="IPR029069">
    <property type="entry name" value="HotDog_dom_sf"/>
</dbReference>
<dbReference type="SUPFAM" id="SSF54637">
    <property type="entry name" value="Thioesterase/thiol ester dehydrase-isomerase"/>
    <property type="match status" value="1"/>
</dbReference>